<dbReference type="InterPro" id="IPR039361">
    <property type="entry name" value="Cyclin"/>
</dbReference>
<keyword evidence="1" id="KW-0195">Cyclin</keyword>
<comment type="caution">
    <text evidence="3">The sequence shown here is derived from an EMBL/GenBank/DDBJ whole genome shotgun (WGS) entry which is preliminary data.</text>
</comment>
<dbReference type="Proteomes" id="UP000689195">
    <property type="component" value="Unassembled WGS sequence"/>
</dbReference>
<name>A0A8S1SYC6_9CILI</name>
<evidence type="ECO:0000313" key="4">
    <source>
        <dbReference type="Proteomes" id="UP000689195"/>
    </source>
</evidence>
<sequence length="388" mass="45795">MEIKYNRSLSGVTENQLQQPLRRVTKTFNENRDPVRKNLTMLYNEDTQQINKSLPYNNNNDLNRKILNQERVKRSLNQEVLEDKENMPQLKEITFINHSLPQEFLTISIKHKFDHTISENNNLQKLYTDEIFFYLKEQERKSTPLEWLKYHFIPSNLRAKMIDWMIEVLCSYKCSDQTFFVAVRTLDFYFSKSQKQLEISDLHLCGVTSIFIAAKYEEINPLKLSVVHEKIAHKKLSTDQIKKKESDILQTIGFDLVGGTLYDMYNLILMNCFIEKKLQEKTYKYLKKLCLYLSKMILHDYEICGKTNYTLLAAALIFVAFKIVEQLDSSFDADNQIKDIAFVIQVDHDQLIDIAAKVLNLAKHFEKHFPNLENLKKFNGFQLEDDEK</sequence>
<feature type="domain" description="Cyclin-like" evidence="2">
    <location>
        <begin position="163"/>
        <end position="250"/>
    </location>
</feature>
<organism evidence="3 4">
    <name type="scientific">Paramecium pentaurelia</name>
    <dbReference type="NCBI Taxonomy" id="43138"/>
    <lineage>
        <taxon>Eukaryota</taxon>
        <taxon>Sar</taxon>
        <taxon>Alveolata</taxon>
        <taxon>Ciliophora</taxon>
        <taxon>Intramacronucleata</taxon>
        <taxon>Oligohymenophorea</taxon>
        <taxon>Peniculida</taxon>
        <taxon>Parameciidae</taxon>
        <taxon>Paramecium</taxon>
    </lineage>
</organism>
<gene>
    <name evidence="3" type="ORF">PPENT_87.1.T0130194</name>
</gene>
<reference evidence="3" key="1">
    <citation type="submission" date="2021-01" db="EMBL/GenBank/DDBJ databases">
        <authorList>
            <consortium name="Genoscope - CEA"/>
            <person name="William W."/>
        </authorList>
    </citation>
    <scope>NUCLEOTIDE SEQUENCE</scope>
</reference>
<dbReference type="FunFam" id="1.10.472.10:FF:000089">
    <property type="entry name" value="Cyclin, N-terminal domain containing protein"/>
    <property type="match status" value="1"/>
</dbReference>
<dbReference type="OrthoDB" id="5590282at2759"/>
<dbReference type="PANTHER" id="PTHR10177">
    <property type="entry name" value="CYCLINS"/>
    <property type="match status" value="1"/>
</dbReference>
<keyword evidence="4" id="KW-1185">Reference proteome</keyword>
<dbReference type="InterPro" id="IPR006671">
    <property type="entry name" value="Cyclin_N"/>
</dbReference>
<protein>
    <recommendedName>
        <fullName evidence="2">Cyclin-like domain-containing protein</fullName>
    </recommendedName>
</protein>
<dbReference type="InterPro" id="IPR013763">
    <property type="entry name" value="Cyclin-like_dom"/>
</dbReference>
<comment type="similarity">
    <text evidence="1">Belongs to the cyclin family.</text>
</comment>
<evidence type="ECO:0000256" key="1">
    <source>
        <dbReference type="RuleBase" id="RU000383"/>
    </source>
</evidence>
<dbReference type="AlphaFoldDB" id="A0A8S1SYC6"/>
<evidence type="ECO:0000313" key="3">
    <source>
        <dbReference type="EMBL" id="CAD8144368.1"/>
    </source>
</evidence>
<feature type="domain" description="Cyclin-like" evidence="2">
    <location>
        <begin position="272"/>
        <end position="360"/>
    </location>
</feature>
<dbReference type="EMBL" id="CAJJDO010000013">
    <property type="protein sequence ID" value="CAD8144368.1"/>
    <property type="molecule type" value="Genomic_DNA"/>
</dbReference>
<dbReference type="Pfam" id="PF00134">
    <property type="entry name" value="Cyclin_N"/>
    <property type="match status" value="1"/>
</dbReference>
<proteinExistence type="inferred from homology"/>
<evidence type="ECO:0000259" key="2">
    <source>
        <dbReference type="SMART" id="SM00385"/>
    </source>
</evidence>
<accession>A0A8S1SYC6</accession>
<dbReference type="SMART" id="SM00385">
    <property type="entry name" value="CYCLIN"/>
    <property type="match status" value="2"/>
</dbReference>